<gene>
    <name evidence="4" type="ORF">GCM10023321_83930</name>
</gene>
<dbReference type="Pfam" id="PF12697">
    <property type="entry name" value="Abhydrolase_6"/>
    <property type="match status" value="1"/>
</dbReference>
<dbReference type="PANTHER" id="PTHR43798">
    <property type="entry name" value="MONOACYLGLYCEROL LIPASE"/>
    <property type="match status" value="1"/>
</dbReference>
<evidence type="ECO:0000259" key="3">
    <source>
        <dbReference type="Pfam" id="PF12697"/>
    </source>
</evidence>
<dbReference type="RefSeq" id="WP_221498789.1">
    <property type="nucleotide sequence ID" value="NZ_BAABJP010000068.1"/>
</dbReference>
<feature type="domain" description="AB hydrolase-1" evidence="3">
    <location>
        <begin position="89"/>
        <end position="342"/>
    </location>
</feature>
<dbReference type="PANTHER" id="PTHR43798:SF31">
    <property type="entry name" value="AB HYDROLASE SUPERFAMILY PROTEIN YCLE"/>
    <property type="match status" value="1"/>
</dbReference>
<dbReference type="InterPro" id="IPR050266">
    <property type="entry name" value="AB_hydrolase_sf"/>
</dbReference>
<dbReference type="SUPFAM" id="SSF53474">
    <property type="entry name" value="alpha/beta-Hydrolases"/>
    <property type="match status" value="1"/>
</dbReference>
<evidence type="ECO:0000313" key="5">
    <source>
        <dbReference type="Proteomes" id="UP001428817"/>
    </source>
</evidence>
<keyword evidence="2" id="KW-0732">Signal</keyword>
<protein>
    <submittedName>
        <fullName evidence="4">Alpha/beta hydrolase</fullName>
    </submittedName>
</protein>
<dbReference type="GO" id="GO:0016787">
    <property type="term" value="F:hydrolase activity"/>
    <property type="evidence" value="ECO:0007669"/>
    <property type="project" value="UniProtKB-KW"/>
</dbReference>
<feature type="signal peptide" evidence="2">
    <location>
        <begin position="1"/>
        <end position="25"/>
    </location>
</feature>
<dbReference type="EMBL" id="BAABJP010000068">
    <property type="protein sequence ID" value="GAA5176190.1"/>
    <property type="molecule type" value="Genomic_DNA"/>
</dbReference>
<sequence length="364" mass="39746">MRRLIGLASGLAVALAAVTVGSATAVDIGLDDVAEGVVVSAEPAESPSGADCKNIWFRVRQFASAPANQRVFGQLCHRGELSADTPVQILIHGGSYNHAYWDWPYQPGKYSYVDAATKAGFATLNIDRLGYGHSDHPNPLTLDFNVAGFVTHQLVQALRSGEVGPKFRKVVLNGHSMGGLTAQHAASEFHDVDAVIVTGVGHNFAPKGIAQVADKFYPADIDPKFLGRGYPPGYLTTLPGNRAKTFVAPAKYDPKIEAYEERLKDTLSPTELTGITADSYNHSITRNIRVPVLYAIGQHDLIWCPTTQDCNTDPQARDEANYYRKGLYTRYVVPGSSHSINVTLAAPDFYRETFRWLAEQDIRP</sequence>
<accession>A0ABP9RFB9</accession>
<organism evidence="4 5">
    <name type="scientific">Pseudonocardia eucalypti</name>
    <dbReference type="NCBI Taxonomy" id="648755"/>
    <lineage>
        <taxon>Bacteria</taxon>
        <taxon>Bacillati</taxon>
        <taxon>Actinomycetota</taxon>
        <taxon>Actinomycetes</taxon>
        <taxon>Pseudonocardiales</taxon>
        <taxon>Pseudonocardiaceae</taxon>
        <taxon>Pseudonocardia</taxon>
    </lineage>
</organism>
<comment type="caution">
    <text evidence="4">The sequence shown here is derived from an EMBL/GenBank/DDBJ whole genome shotgun (WGS) entry which is preliminary data.</text>
</comment>
<dbReference type="InterPro" id="IPR000073">
    <property type="entry name" value="AB_hydrolase_1"/>
</dbReference>
<feature type="chain" id="PRO_5047084709" evidence="2">
    <location>
        <begin position="26"/>
        <end position="364"/>
    </location>
</feature>
<evidence type="ECO:0000256" key="2">
    <source>
        <dbReference type="SAM" id="SignalP"/>
    </source>
</evidence>
<dbReference type="Proteomes" id="UP001428817">
    <property type="component" value="Unassembled WGS sequence"/>
</dbReference>
<name>A0ABP9RFB9_9PSEU</name>
<dbReference type="InterPro" id="IPR029058">
    <property type="entry name" value="AB_hydrolase_fold"/>
</dbReference>
<proteinExistence type="predicted"/>
<reference evidence="5" key="1">
    <citation type="journal article" date="2019" name="Int. J. Syst. Evol. Microbiol.">
        <title>The Global Catalogue of Microorganisms (GCM) 10K type strain sequencing project: providing services to taxonomists for standard genome sequencing and annotation.</title>
        <authorList>
            <consortium name="The Broad Institute Genomics Platform"/>
            <consortium name="The Broad Institute Genome Sequencing Center for Infectious Disease"/>
            <person name="Wu L."/>
            <person name="Ma J."/>
        </authorList>
    </citation>
    <scope>NUCLEOTIDE SEQUENCE [LARGE SCALE GENOMIC DNA]</scope>
    <source>
        <strain evidence="5">JCM 18303</strain>
    </source>
</reference>
<evidence type="ECO:0000256" key="1">
    <source>
        <dbReference type="ARBA" id="ARBA00022801"/>
    </source>
</evidence>
<keyword evidence="5" id="KW-1185">Reference proteome</keyword>
<dbReference type="Gene3D" id="3.40.50.1820">
    <property type="entry name" value="alpha/beta hydrolase"/>
    <property type="match status" value="1"/>
</dbReference>
<evidence type="ECO:0000313" key="4">
    <source>
        <dbReference type="EMBL" id="GAA5176190.1"/>
    </source>
</evidence>
<keyword evidence="1 4" id="KW-0378">Hydrolase</keyword>